<keyword evidence="2" id="KW-1185">Reference proteome</keyword>
<dbReference type="Proteomes" id="UP000250235">
    <property type="component" value="Unassembled WGS sequence"/>
</dbReference>
<evidence type="ECO:0000313" key="2">
    <source>
        <dbReference type="Proteomes" id="UP000250235"/>
    </source>
</evidence>
<evidence type="ECO:0000313" key="1">
    <source>
        <dbReference type="EMBL" id="KZT76756.1"/>
    </source>
</evidence>
<protein>
    <submittedName>
        <fullName evidence="1">Uncharacterized protein</fullName>
    </submittedName>
</protein>
<gene>
    <name evidence="1" type="ORF">F511_46219</name>
</gene>
<name>A0A2Z6ZU25_9LAMI</name>
<accession>A0A2Z6ZU25</accession>
<organism evidence="1 2">
    <name type="scientific">Dorcoceras hygrometricum</name>
    <dbReference type="NCBI Taxonomy" id="472368"/>
    <lineage>
        <taxon>Eukaryota</taxon>
        <taxon>Viridiplantae</taxon>
        <taxon>Streptophyta</taxon>
        <taxon>Embryophyta</taxon>
        <taxon>Tracheophyta</taxon>
        <taxon>Spermatophyta</taxon>
        <taxon>Magnoliopsida</taxon>
        <taxon>eudicotyledons</taxon>
        <taxon>Gunneridae</taxon>
        <taxon>Pentapetalae</taxon>
        <taxon>asterids</taxon>
        <taxon>lamiids</taxon>
        <taxon>Lamiales</taxon>
        <taxon>Gesneriaceae</taxon>
        <taxon>Didymocarpoideae</taxon>
        <taxon>Trichosporeae</taxon>
        <taxon>Loxocarpinae</taxon>
        <taxon>Dorcoceras</taxon>
    </lineage>
</organism>
<proteinExistence type="predicted"/>
<reference evidence="1 2" key="1">
    <citation type="journal article" date="2015" name="Proc. Natl. Acad. Sci. U.S.A.">
        <title>The resurrection genome of Boea hygrometrica: A blueprint for survival of dehydration.</title>
        <authorList>
            <person name="Xiao L."/>
            <person name="Yang G."/>
            <person name="Zhang L."/>
            <person name="Yang X."/>
            <person name="Zhao S."/>
            <person name="Ji Z."/>
            <person name="Zhou Q."/>
            <person name="Hu M."/>
            <person name="Wang Y."/>
            <person name="Chen M."/>
            <person name="Xu Y."/>
            <person name="Jin H."/>
            <person name="Xiao X."/>
            <person name="Hu G."/>
            <person name="Bao F."/>
            <person name="Hu Y."/>
            <person name="Wan P."/>
            <person name="Li L."/>
            <person name="Deng X."/>
            <person name="Kuang T."/>
            <person name="Xiang C."/>
            <person name="Zhu J.K."/>
            <person name="Oliver M.J."/>
            <person name="He Y."/>
        </authorList>
    </citation>
    <scope>NUCLEOTIDE SEQUENCE [LARGE SCALE GENOMIC DNA]</scope>
    <source>
        <strain evidence="2">cv. XS01</strain>
    </source>
</reference>
<sequence>MRGGGRPLPMHVAPRRAMMAGTERHYSSTLEARCAHNGCARFAHDVASPWRGVSHDVAARFVDGAAADRPPLRRVSGDVVTAGLNSSRVWFGPVPGSP</sequence>
<dbReference type="AlphaFoldDB" id="A0A2Z6ZU25"/>
<dbReference type="EMBL" id="KV095902">
    <property type="protein sequence ID" value="KZT76756.1"/>
    <property type="molecule type" value="Genomic_DNA"/>
</dbReference>